<comment type="caution">
    <text evidence="2">The sequence shown here is derived from an EMBL/GenBank/DDBJ whole genome shotgun (WGS) entry which is preliminary data.</text>
</comment>
<dbReference type="Gene3D" id="3.40.50.300">
    <property type="entry name" value="P-loop containing nucleotide triphosphate hydrolases"/>
    <property type="match status" value="2"/>
</dbReference>
<dbReference type="Pfam" id="PF08751">
    <property type="entry name" value="TrwC"/>
    <property type="match status" value="1"/>
</dbReference>
<evidence type="ECO:0000313" key="3">
    <source>
        <dbReference type="Proteomes" id="UP000194464"/>
    </source>
</evidence>
<organism evidence="2 3">
    <name type="scientific">Plantibacter elymi</name>
    <name type="common">nom. nud.</name>
    <dbReference type="NCBI Taxonomy" id="199708"/>
    <lineage>
        <taxon>Bacteria</taxon>
        <taxon>Bacillati</taxon>
        <taxon>Actinomycetota</taxon>
        <taxon>Actinomycetes</taxon>
        <taxon>Micrococcales</taxon>
        <taxon>Microbacteriaceae</taxon>
        <taxon>Plantibacter</taxon>
    </lineage>
</organism>
<keyword evidence="3" id="KW-1185">Reference proteome</keyword>
<dbReference type="InterPro" id="IPR050534">
    <property type="entry name" value="Coronavir_polyprotein_1ab"/>
</dbReference>
<feature type="domain" description="TrwC relaxase" evidence="1">
    <location>
        <begin position="58"/>
        <end position="311"/>
    </location>
</feature>
<protein>
    <submittedName>
        <fullName evidence="2">TrwC relaxase</fullName>
    </submittedName>
</protein>
<dbReference type="CDD" id="cd18809">
    <property type="entry name" value="SF1_C_RecD"/>
    <property type="match status" value="1"/>
</dbReference>
<dbReference type="SUPFAM" id="SSF55464">
    <property type="entry name" value="Origin of replication-binding domain, RBD-like"/>
    <property type="match status" value="1"/>
</dbReference>
<dbReference type="Pfam" id="PF13604">
    <property type="entry name" value="AAA_30"/>
    <property type="match status" value="1"/>
</dbReference>
<dbReference type="Proteomes" id="UP000194464">
    <property type="component" value="Unassembled WGS sequence"/>
</dbReference>
<proteinExistence type="predicted"/>
<reference evidence="2 3" key="1">
    <citation type="submission" date="2017-04" db="EMBL/GenBank/DDBJ databases">
        <authorList>
            <person name="Varghese N."/>
            <person name="Submissions S."/>
        </authorList>
    </citation>
    <scope>NUCLEOTIDE SEQUENCE [LARGE SCALE GENOMIC DNA]</scope>
    <source>
        <strain evidence="2 3">VKM Ac-1784</strain>
    </source>
</reference>
<dbReference type="Gene3D" id="2.30.30.940">
    <property type="match status" value="1"/>
</dbReference>
<sequence length="896" mass="97939">MRGGMVRWKRGITSQGVRQAVDYALGGACDATVGTPAGIARALGYAPETVTRFIVENEQITADQLDRQKLAAWVAGRDPGTEVMRGVLNPSPRADLLLDATINASKSFSVAAILDPEVAAAYDALQDRLRERISLAWQRELNARRGKAGHRRMPLTRIEIVELRHARSRALDPHQHRHLWLNIKVLGKDGRWSNIDSRVALRFQTVINAEGDLAARTDPEWIAALARRGFSIGDDGEIEHLAHIVRPLSKRSRQIERNRANRLDQWRLEHPGVEPTPQDLTAIDQWAYAHKRPAKPAAIDEADWLNLVRDEIIELDPQLTEQRAPFAPMVSSLGDLDIDLLARRAVADADQRSTPSGGRFSRFDVHAGVLRALATTGVVAERSLLEPLIEQVIQRAVDEGCTDLLGADEVPPQVKGYLSNHTATLKRDVERRMVELASPGRSLTEEAVLRAERASLPAGRSLDEGQRAAAAALAGNDRLVTVTGPAGTGKTTMLRVACDLLRRNGRRPLLLAPTRKAAQVAGADTGADAASVHELLRAHGWTWDTDDAGRDVWTWERSANPIARRYRLRRNDRVIVDEAGMLDLEAARALCITAEQTGVDLAFVGDPMQLRPVGHSGAMLLATEAATARVDLEDVHRFRKPDGAIDLEYAQLTVALRDARSEDDRLAVADGLIAGGHVVELEPGHDPTAYLAERYLADTAAGLRVALVTATNEEAQRINDTIQRLRLSRGELQPRSVLFAQDSQPIYEGDLVQSRANERNLGLSNRQLWRVRSIAGEHASLESASDPSRVRNVPASYIAEHVHLAYASTAHGAQGETADVSYMSGAVNGAAIYVGLTRGKHHNTLVLPSRVFDLRDQIAEALALNAGEPTVNRTQVAARVDLARAAREAEGAQLAL</sequence>
<dbReference type="PANTHER" id="PTHR43788">
    <property type="entry name" value="DNA2/NAM7 HELICASE FAMILY MEMBER"/>
    <property type="match status" value="1"/>
</dbReference>
<dbReference type="EMBL" id="FXWJ01000002">
    <property type="protein sequence ID" value="SMQ67015.1"/>
    <property type="molecule type" value="Genomic_DNA"/>
</dbReference>
<name>A0ABY1RF62_9MICO</name>
<accession>A0ABY1RF62</accession>
<dbReference type="SUPFAM" id="SSF52540">
    <property type="entry name" value="P-loop containing nucleoside triphosphate hydrolases"/>
    <property type="match status" value="1"/>
</dbReference>
<gene>
    <name evidence="2" type="ORF">SAMN06295909_1418</name>
</gene>
<dbReference type="InterPro" id="IPR027417">
    <property type="entry name" value="P-loop_NTPase"/>
</dbReference>
<dbReference type="InterPro" id="IPR014862">
    <property type="entry name" value="TrwC"/>
</dbReference>
<evidence type="ECO:0000313" key="2">
    <source>
        <dbReference type="EMBL" id="SMQ67015.1"/>
    </source>
</evidence>
<evidence type="ECO:0000259" key="1">
    <source>
        <dbReference type="Pfam" id="PF08751"/>
    </source>
</evidence>